<dbReference type="GeneID" id="68101142"/>
<evidence type="ECO:0000313" key="3">
    <source>
        <dbReference type="Proteomes" id="UP000816034"/>
    </source>
</evidence>
<feature type="region of interest" description="Disordered" evidence="1">
    <location>
        <begin position="269"/>
        <end position="288"/>
    </location>
</feature>
<sequence length="365" mass="41479">MSAKPSNKPTHSSNSGNSKPSSGHAGHQKVALQKNTTPAISKPGSAGKAQKLQNEISNVVEEGSSREPEFYSMAHMERDLKKGITEENTSVALKPTKISPKLVAERCLSDIPSDEEELYVVFEEFREIGKFRGISHVHTSRYNQLFMIKKLKLDRCNIMKIENLDLYTHLTHVYLQCIKKIGDELMENKRLQFLDLANNEIEECDISKLPKSIAIFNVENNPLKLEENFVKSCLPNLMQFNKREYIDEEFVPEEKLPFDRTTLSQMRSSQSGLDLLKNSKNEDQTTDIPTTSASLAELAKANSDIVENYKHALMEEMDRIRTEFKDKKEKLIAEIQERKSKLRAEKSSLNSTSSDESSDESSIDE</sequence>
<dbReference type="AlphaFoldDB" id="A0AA88GKE1"/>
<accession>A0AA88GKE1</accession>
<name>A0AA88GKE1_NAELO</name>
<dbReference type="SUPFAM" id="SSF52058">
    <property type="entry name" value="L domain-like"/>
    <property type="match status" value="1"/>
</dbReference>
<reference evidence="2 3" key="1">
    <citation type="journal article" date="2018" name="BMC Genomics">
        <title>The genome of Naegleria lovaniensis, the basis for a comparative approach to unravel pathogenicity factors of the human pathogenic amoeba N. fowleri.</title>
        <authorList>
            <person name="Liechti N."/>
            <person name="Schurch N."/>
            <person name="Bruggmann R."/>
            <person name="Wittwer M."/>
        </authorList>
    </citation>
    <scope>NUCLEOTIDE SEQUENCE [LARGE SCALE GENOMIC DNA]</scope>
    <source>
        <strain evidence="2 3">ATCC 30569</strain>
    </source>
</reference>
<keyword evidence="3" id="KW-1185">Reference proteome</keyword>
<dbReference type="RefSeq" id="XP_044545328.1">
    <property type="nucleotide sequence ID" value="XM_044698791.1"/>
</dbReference>
<feature type="compositionally biased region" description="Acidic residues" evidence="1">
    <location>
        <begin position="356"/>
        <end position="365"/>
    </location>
</feature>
<gene>
    <name evidence="2" type="ORF">C9374_008688</name>
</gene>
<feature type="compositionally biased region" description="Polar residues" evidence="1">
    <location>
        <begin position="1"/>
        <end position="11"/>
    </location>
</feature>
<proteinExistence type="predicted"/>
<dbReference type="EMBL" id="PYSW02000035">
    <property type="protein sequence ID" value="KAG2378066.1"/>
    <property type="molecule type" value="Genomic_DNA"/>
</dbReference>
<feature type="region of interest" description="Disordered" evidence="1">
    <location>
        <begin position="339"/>
        <end position="365"/>
    </location>
</feature>
<feature type="compositionally biased region" description="Low complexity" evidence="1">
    <location>
        <begin position="12"/>
        <end position="23"/>
    </location>
</feature>
<comment type="caution">
    <text evidence="2">The sequence shown here is derived from an EMBL/GenBank/DDBJ whole genome shotgun (WGS) entry which is preliminary data.</text>
</comment>
<dbReference type="InterPro" id="IPR032675">
    <property type="entry name" value="LRR_dom_sf"/>
</dbReference>
<evidence type="ECO:0000313" key="2">
    <source>
        <dbReference type="EMBL" id="KAG2378066.1"/>
    </source>
</evidence>
<dbReference type="Proteomes" id="UP000816034">
    <property type="component" value="Unassembled WGS sequence"/>
</dbReference>
<organism evidence="2 3">
    <name type="scientific">Naegleria lovaniensis</name>
    <name type="common">Amoeba</name>
    <dbReference type="NCBI Taxonomy" id="51637"/>
    <lineage>
        <taxon>Eukaryota</taxon>
        <taxon>Discoba</taxon>
        <taxon>Heterolobosea</taxon>
        <taxon>Tetramitia</taxon>
        <taxon>Eutetramitia</taxon>
        <taxon>Vahlkampfiidae</taxon>
        <taxon>Naegleria</taxon>
    </lineage>
</organism>
<feature type="region of interest" description="Disordered" evidence="1">
    <location>
        <begin position="1"/>
        <end position="54"/>
    </location>
</feature>
<protein>
    <submittedName>
        <fullName evidence="2">Uncharacterized protein</fullName>
    </submittedName>
</protein>
<dbReference type="Gene3D" id="3.80.10.10">
    <property type="entry name" value="Ribonuclease Inhibitor"/>
    <property type="match status" value="1"/>
</dbReference>
<evidence type="ECO:0000256" key="1">
    <source>
        <dbReference type="SAM" id="MobiDB-lite"/>
    </source>
</evidence>